<evidence type="ECO:0000313" key="16">
    <source>
        <dbReference type="EMBL" id="CAI8029065.1"/>
    </source>
</evidence>
<dbReference type="PANTHER" id="PTHR33238:SF11">
    <property type="entry name" value="TRANSCRIPTIONAL REGULATOR MNTR"/>
    <property type="match status" value="1"/>
</dbReference>
<evidence type="ECO:0000259" key="14">
    <source>
        <dbReference type="Pfam" id="PF02742"/>
    </source>
</evidence>
<evidence type="ECO:0000259" key="13">
    <source>
        <dbReference type="Pfam" id="PF01325"/>
    </source>
</evidence>
<dbReference type="InterPro" id="IPR038157">
    <property type="entry name" value="FeoA_core_dom"/>
</dbReference>
<keyword evidence="11" id="KW-0464">Manganese</keyword>
<keyword evidence="8" id="KW-0238">DNA-binding</keyword>
<dbReference type="SMART" id="SM00529">
    <property type="entry name" value="HTH_DTXR"/>
    <property type="match status" value="1"/>
</dbReference>
<evidence type="ECO:0000256" key="12">
    <source>
        <dbReference type="ARBA" id="ARBA00032593"/>
    </source>
</evidence>
<dbReference type="Gene3D" id="2.30.30.90">
    <property type="match status" value="1"/>
</dbReference>
<comment type="subcellular location">
    <subcellularLocation>
        <location evidence="1">Cytoplasm</location>
    </subcellularLocation>
</comment>
<keyword evidence="4" id="KW-0963">Cytoplasm</keyword>
<feature type="domain" description="HTH dtxR-type" evidence="13">
    <location>
        <begin position="11"/>
        <end position="67"/>
    </location>
</feature>
<organism evidence="16 17">
    <name type="scientific">Geodia barretti</name>
    <name type="common">Barrett's horny sponge</name>
    <dbReference type="NCBI Taxonomy" id="519541"/>
    <lineage>
        <taxon>Eukaryota</taxon>
        <taxon>Metazoa</taxon>
        <taxon>Porifera</taxon>
        <taxon>Demospongiae</taxon>
        <taxon>Heteroscleromorpha</taxon>
        <taxon>Tetractinellida</taxon>
        <taxon>Astrophorina</taxon>
        <taxon>Geodiidae</taxon>
        <taxon>Geodia</taxon>
    </lineage>
</organism>
<dbReference type="GO" id="GO:0003677">
    <property type="term" value="F:DNA binding"/>
    <property type="evidence" value="ECO:0007669"/>
    <property type="project" value="UniProtKB-KW"/>
</dbReference>
<keyword evidence="10" id="KW-0804">Transcription</keyword>
<dbReference type="InterPro" id="IPR036390">
    <property type="entry name" value="WH_DNA-bd_sf"/>
</dbReference>
<dbReference type="Gene3D" id="1.10.10.10">
    <property type="entry name" value="Winged helix-like DNA-binding domain superfamily/Winged helix DNA-binding domain"/>
    <property type="match status" value="1"/>
</dbReference>
<evidence type="ECO:0000256" key="7">
    <source>
        <dbReference type="ARBA" id="ARBA00023015"/>
    </source>
</evidence>
<evidence type="ECO:0000256" key="2">
    <source>
        <dbReference type="ARBA" id="ARBA00007871"/>
    </source>
</evidence>
<protein>
    <recommendedName>
        <fullName evidence="12">Manganese transport regulator</fullName>
    </recommendedName>
</protein>
<feature type="domain" description="Iron dependent repressor metal binding and dimerisation" evidence="14">
    <location>
        <begin position="71"/>
        <end position="138"/>
    </location>
</feature>
<dbReference type="InterPro" id="IPR050536">
    <property type="entry name" value="DtxR_MntR_Metal-Reg"/>
</dbReference>
<dbReference type="InterPro" id="IPR036421">
    <property type="entry name" value="Fe_dep_repressor_sf"/>
</dbReference>
<dbReference type="InterPro" id="IPR008988">
    <property type="entry name" value="Transcriptional_repressor_C"/>
</dbReference>
<evidence type="ECO:0000259" key="15">
    <source>
        <dbReference type="Pfam" id="PF04023"/>
    </source>
</evidence>
<evidence type="ECO:0000256" key="3">
    <source>
        <dbReference type="ARBA" id="ARBA00011738"/>
    </source>
</evidence>
<accession>A0AA35WWC9</accession>
<dbReference type="InterPro" id="IPR001367">
    <property type="entry name" value="Fe_dep_repressor"/>
</dbReference>
<dbReference type="GO" id="GO:0046914">
    <property type="term" value="F:transition metal ion binding"/>
    <property type="evidence" value="ECO:0007669"/>
    <property type="project" value="InterPro"/>
</dbReference>
<comment type="caution">
    <text evidence="16">The sequence shown here is derived from an EMBL/GenBank/DDBJ whole genome shotgun (WGS) entry which is preliminary data.</text>
</comment>
<evidence type="ECO:0000256" key="10">
    <source>
        <dbReference type="ARBA" id="ARBA00023163"/>
    </source>
</evidence>
<keyword evidence="17" id="KW-1185">Reference proteome</keyword>
<dbReference type="AlphaFoldDB" id="A0AA35WWC9"/>
<comment type="similarity">
    <text evidence="2">Belongs to the DtxR/MntR family.</text>
</comment>
<proteinExistence type="inferred from homology"/>
<dbReference type="EMBL" id="CASHTH010002379">
    <property type="protein sequence ID" value="CAI8029065.1"/>
    <property type="molecule type" value="Genomic_DNA"/>
</dbReference>
<evidence type="ECO:0000313" key="17">
    <source>
        <dbReference type="Proteomes" id="UP001174909"/>
    </source>
</evidence>
<evidence type="ECO:0000256" key="6">
    <source>
        <dbReference type="ARBA" id="ARBA00023004"/>
    </source>
</evidence>
<evidence type="ECO:0000256" key="1">
    <source>
        <dbReference type="ARBA" id="ARBA00004496"/>
    </source>
</evidence>
<name>A0AA35WWC9_GEOBA</name>
<dbReference type="GO" id="GO:0005737">
    <property type="term" value="C:cytoplasm"/>
    <property type="evidence" value="ECO:0007669"/>
    <property type="project" value="UniProtKB-SubCell"/>
</dbReference>
<dbReference type="SUPFAM" id="SSF46785">
    <property type="entry name" value="Winged helix' DNA-binding domain"/>
    <property type="match status" value="1"/>
</dbReference>
<comment type="subunit">
    <text evidence="3">Homodimer.</text>
</comment>
<dbReference type="InterPro" id="IPR022689">
    <property type="entry name" value="Iron_dep_repressor"/>
</dbReference>
<dbReference type="Proteomes" id="UP001174909">
    <property type="component" value="Unassembled WGS sequence"/>
</dbReference>
<keyword evidence="7" id="KW-0805">Transcription regulation</keyword>
<dbReference type="Pfam" id="PF04023">
    <property type="entry name" value="FeoA"/>
    <property type="match status" value="1"/>
</dbReference>
<dbReference type="PANTHER" id="PTHR33238">
    <property type="entry name" value="IRON (METAL) DEPENDENT REPRESSOR, DTXR FAMILY"/>
    <property type="match status" value="1"/>
</dbReference>
<dbReference type="Pfam" id="PF02742">
    <property type="entry name" value="Fe_dep_repr_C"/>
    <property type="match status" value="1"/>
</dbReference>
<sequence length="228" mass="25819">MADQARRPSSATANEYLIQLYLMLRERRPVVGARIAERIGVSAAAVSQALKRLEQRKLVVIDPDDGVRLSQRGTVQAEHTIRRHYLLERLLVDVLGFDWVDVDEEADKLEHSLSPRLEEHLFEQLGRPTTCPHGNPFPGSPDERRLLDAPRLTGAHAGERTEILRITEEAEENEELMRRLDQDHLVPGTRITVSSISDAEVVFRKDATGQEITLPTGYARYVRVDTNN</sequence>
<keyword evidence="6" id="KW-0408">Iron</keyword>
<reference evidence="16" key="1">
    <citation type="submission" date="2023-03" db="EMBL/GenBank/DDBJ databases">
        <authorList>
            <person name="Steffen K."/>
            <person name="Cardenas P."/>
        </authorList>
    </citation>
    <scope>NUCLEOTIDE SEQUENCE</scope>
</reference>
<evidence type="ECO:0000256" key="9">
    <source>
        <dbReference type="ARBA" id="ARBA00023159"/>
    </source>
</evidence>
<dbReference type="GO" id="GO:0003700">
    <property type="term" value="F:DNA-binding transcription factor activity"/>
    <property type="evidence" value="ECO:0007669"/>
    <property type="project" value="InterPro"/>
</dbReference>
<dbReference type="InterPro" id="IPR022687">
    <property type="entry name" value="HTH_DTXR"/>
</dbReference>
<dbReference type="Pfam" id="PF01325">
    <property type="entry name" value="Fe_dep_repress"/>
    <property type="match status" value="1"/>
</dbReference>
<keyword evidence="9" id="KW-0010">Activator</keyword>
<evidence type="ECO:0000256" key="8">
    <source>
        <dbReference type="ARBA" id="ARBA00023125"/>
    </source>
</evidence>
<dbReference type="InterPro" id="IPR036388">
    <property type="entry name" value="WH-like_DNA-bd_sf"/>
</dbReference>
<evidence type="ECO:0000256" key="11">
    <source>
        <dbReference type="ARBA" id="ARBA00023211"/>
    </source>
</evidence>
<dbReference type="InterPro" id="IPR007167">
    <property type="entry name" value="Fe-transptr_FeoA-like"/>
</dbReference>
<gene>
    <name evidence="16" type="ORF">GBAR_LOCUS16532</name>
</gene>
<feature type="domain" description="Ferrous iron transporter FeoA-like" evidence="15">
    <location>
        <begin position="152"/>
        <end position="224"/>
    </location>
</feature>
<dbReference type="SUPFAM" id="SSF47979">
    <property type="entry name" value="Iron-dependent repressor protein, dimerization domain"/>
    <property type="match status" value="1"/>
</dbReference>
<evidence type="ECO:0000256" key="5">
    <source>
        <dbReference type="ARBA" id="ARBA00022491"/>
    </source>
</evidence>
<keyword evidence="5" id="KW-0678">Repressor</keyword>
<dbReference type="GO" id="GO:0046983">
    <property type="term" value="F:protein dimerization activity"/>
    <property type="evidence" value="ECO:0007669"/>
    <property type="project" value="InterPro"/>
</dbReference>
<dbReference type="SUPFAM" id="SSF50037">
    <property type="entry name" value="C-terminal domain of transcriptional repressors"/>
    <property type="match status" value="1"/>
</dbReference>
<evidence type="ECO:0000256" key="4">
    <source>
        <dbReference type="ARBA" id="ARBA00022490"/>
    </source>
</evidence>